<feature type="region of interest" description="Disordered" evidence="1">
    <location>
        <begin position="28"/>
        <end position="53"/>
    </location>
</feature>
<evidence type="ECO:0000313" key="3">
    <source>
        <dbReference type="EMBL" id="KAK9748020.1"/>
    </source>
</evidence>
<comment type="caution">
    <text evidence="3">The sequence shown here is derived from an EMBL/GenBank/DDBJ whole genome shotgun (WGS) entry which is preliminary data.</text>
</comment>
<keyword evidence="2" id="KW-0472">Membrane</keyword>
<accession>A0AAW1MPE8</accession>
<evidence type="ECO:0000313" key="4">
    <source>
        <dbReference type="Proteomes" id="UP001443914"/>
    </source>
</evidence>
<keyword evidence="2" id="KW-1133">Transmembrane helix</keyword>
<feature type="transmembrane region" description="Helical" evidence="2">
    <location>
        <begin position="153"/>
        <end position="175"/>
    </location>
</feature>
<evidence type="ECO:0000256" key="1">
    <source>
        <dbReference type="SAM" id="MobiDB-lite"/>
    </source>
</evidence>
<keyword evidence="2" id="KW-0812">Transmembrane</keyword>
<sequence>MKGKQRTRYVPKKLKQCLLCFNPSQRQLNDDETNSSVTPTKEVESYNEEFKEEEDGHIFSREIEIVNNLFSPQYPPIYDEAENERSVEILATPTNNDLMLSSSLIRKEENAKNLFSEEIHEDDNSCNPDLGPTFDEIRSNSREEVSTAPTKNVFFLGYLGISMYLLFIFASYFYLVYFTTST</sequence>
<proteinExistence type="predicted"/>
<protein>
    <submittedName>
        <fullName evidence="3">Uncharacterized protein</fullName>
    </submittedName>
</protein>
<dbReference type="Proteomes" id="UP001443914">
    <property type="component" value="Unassembled WGS sequence"/>
</dbReference>
<gene>
    <name evidence="3" type="ORF">RND81_02G030200</name>
</gene>
<reference evidence="3" key="1">
    <citation type="submission" date="2024-03" db="EMBL/GenBank/DDBJ databases">
        <title>WGS assembly of Saponaria officinalis var. Norfolk2.</title>
        <authorList>
            <person name="Jenkins J."/>
            <person name="Shu S."/>
            <person name="Grimwood J."/>
            <person name="Barry K."/>
            <person name="Goodstein D."/>
            <person name="Schmutz J."/>
            <person name="Leebens-Mack J."/>
            <person name="Osbourn A."/>
        </authorList>
    </citation>
    <scope>NUCLEOTIDE SEQUENCE [LARGE SCALE GENOMIC DNA]</scope>
    <source>
        <strain evidence="3">JIC</strain>
    </source>
</reference>
<name>A0AAW1MPE8_SAPOF</name>
<organism evidence="3 4">
    <name type="scientific">Saponaria officinalis</name>
    <name type="common">Common soapwort</name>
    <name type="synonym">Lychnis saponaria</name>
    <dbReference type="NCBI Taxonomy" id="3572"/>
    <lineage>
        <taxon>Eukaryota</taxon>
        <taxon>Viridiplantae</taxon>
        <taxon>Streptophyta</taxon>
        <taxon>Embryophyta</taxon>
        <taxon>Tracheophyta</taxon>
        <taxon>Spermatophyta</taxon>
        <taxon>Magnoliopsida</taxon>
        <taxon>eudicotyledons</taxon>
        <taxon>Gunneridae</taxon>
        <taxon>Pentapetalae</taxon>
        <taxon>Caryophyllales</taxon>
        <taxon>Caryophyllaceae</taxon>
        <taxon>Caryophylleae</taxon>
        <taxon>Saponaria</taxon>
    </lineage>
</organism>
<evidence type="ECO:0000256" key="2">
    <source>
        <dbReference type="SAM" id="Phobius"/>
    </source>
</evidence>
<keyword evidence="4" id="KW-1185">Reference proteome</keyword>
<dbReference type="AlphaFoldDB" id="A0AAW1MPE8"/>
<dbReference type="EMBL" id="JBDFQZ010000002">
    <property type="protein sequence ID" value="KAK9748020.1"/>
    <property type="molecule type" value="Genomic_DNA"/>
</dbReference>